<evidence type="ECO:0000313" key="1">
    <source>
        <dbReference type="EMBL" id="QJA96643.1"/>
    </source>
</evidence>
<protein>
    <submittedName>
        <fullName evidence="1">Uncharacterized protein</fullName>
    </submittedName>
</protein>
<organism evidence="1">
    <name type="scientific">viral metagenome</name>
    <dbReference type="NCBI Taxonomy" id="1070528"/>
    <lineage>
        <taxon>unclassified sequences</taxon>
        <taxon>metagenomes</taxon>
        <taxon>organismal metagenomes</taxon>
    </lineage>
</organism>
<dbReference type="AlphaFoldDB" id="A0A6M3LPT0"/>
<gene>
    <name evidence="1" type="ORF">MM415B07762_0004</name>
</gene>
<reference evidence="1" key="1">
    <citation type="submission" date="2020-03" db="EMBL/GenBank/DDBJ databases">
        <title>The deep terrestrial virosphere.</title>
        <authorList>
            <person name="Holmfeldt K."/>
            <person name="Nilsson E."/>
            <person name="Simone D."/>
            <person name="Lopez-Fernandez M."/>
            <person name="Wu X."/>
            <person name="de Brujin I."/>
            <person name="Lundin D."/>
            <person name="Andersson A."/>
            <person name="Bertilsson S."/>
            <person name="Dopson M."/>
        </authorList>
    </citation>
    <scope>NUCLEOTIDE SEQUENCE</scope>
    <source>
        <strain evidence="1">MM415B07762</strain>
    </source>
</reference>
<sequence>MTQTNFKEAFSIDAMIYAIKEVGPEVWQTPTDWIGRDDSATSGMLVKIHIPPPVQRATAHMVERLKGAYPEATLGDMEGWLYTFLSHFGLHAVIAGLANDNFSRQVEDKLKEIADG</sequence>
<proteinExistence type="predicted"/>
<name>A0A6M3LPT0_9ZZZZ</name>
<dbReference type="EMBL" id="MT143420">
    <property type="protein sequence ID" value="QJA96643.1"/>
    <property type="molecule type" value="Genomic_DNA"/>
</dbReference>
<accession>A0A6M3LPT0</accession>